<dbReference type="OrthoDB" id="9807542at2"/>
<evidence type="ECO:0000259" key="1">
    <source>
        <dbReference type="SMART" id="SM01022"/>
    </source>
</evidence>
<dbReference type="RefSeq" id="WP_138657208.1">
    <property type="nucleotide sequence ID" value="NZ_VATY01000001.1"/>
</dbReference>
<reference evidence="2 3" key="1">
    <citation type="submission" date="2019-05" db="EMBL/GenBank/DDBJ databases">
        <authorList>
            <person name="Zhang J.-Y."/>
            <person name="Feg X."/>
            <person name="Du Z.-J."/>
        </authorList>
    </citation>
    <scope>NUCLEOTIDE SEQUENCE [LARGE SCALE GENOMIC DNA]</scope>
    <source>
        <strain evidence="2 3">RZ26</strain>
    </source>
</reference>
<keyword evidence="3" id="KW-1185">Reference proteome</keyword>
<dbReference type="PANTHER" id="PTHR39203:SF1">
    <property type="entry name" value="CYTOPLASMIC PROTEIN"/>
    <property type="match status" value="1"/>
</dbReference>
<dbReference type="PANTHER" id="PTHR39203">
    <property type="entry name" value="CYTOPLASMIC PROTEIN-RELATED"/>
    <property type="match status" value="1"/>
</dbReference>
<dbReference type="SUPFAM" id="SSF88697">
    <property type="entry name" value="PUA domain-like"/>
    <property type="match status" value="1"/>
</dbReference>
<dbReference type="InterPro" id="IPR007374">
    <property type="entry name" value="ASCH_domain"/>
</dbReference>
<dbReference type="Proteomes" id="UP000310314">
    <property type="component" value="Unassembled WGS sequence"/>
</dbReference>
<dbReference type="AlphaFoldDB" id="A0A5S3PW46"/>
<feature type="domain" description="ASCH" evidence="1">
    <location>
        <begin position="56"/>
        <end position="180"/>
    </location>
</feature>
<proteinExistence type="predicted"/>
<protein>
    <submittedName>
        <fullName evidence="2">ASCH domain-containing protein</fullName>
    </submittedName>
</protein>
<dbReference type="PIRSF" id="PIRSF021320">
    <property type="entry name" value="DUF984"/>
    <property type="match status" value="1"/>
</dbReference>
<accession>A0A5S3PW46</accession>
<dbReference type="EMBL" id="VATY01000001">
    <property type="protein sequence ID" value="TMM59219.1"/>
    <property type="molecule type" value="Genomic_DNA"/>
</dbReference>
<dbReference type="Gene3D" id="3.10.400.10">
    <property type="entry name" value="Sulfate adenylyltransferase"/>
    <property type="match status" value="1"/>
</dbReference>
<dbReference type="SMART" id="SM01022">
    <property type="entry name" value="ASCH"/>
    <property type="match status" value="1"/>
</dbReference>
<comment type="caution">
    <text evidence="2">The sequence shown here is derived from an EMBL/GenBank/DDBJ whole genome shotgun (WGS) entry which is preliminary data.</text>
</comment>
<dbReference type="PROSITE" id="PS51257">
    <property type="entry name" value="PROKAR_LIPOPROTEIN"/>
    <property type="match status" value="1"/>
</dbReference>
<dbReference type="InterPro" id="IPR015947">
    <property type="entry name" value="PUA-like_sf"/>
</dbReference>
<evidence type="ECO:0000313" key="2">
    <source>
        <dbReference type="EMBL" id="TMM59219.1"/>
    </source>
</evidence>
<dbReference type="CDD" id="cd06553">
    <property type="entry name" value="ASCH_Ef3133_like"/>
    <property type="match status" value="1"/>
</dbReference>
<evidence type="ECO:0000313" key="3">
    <source>
        <dbReference type="Proteomes" id="UP000310314"/>
    </source>
</evidence>
<dbReference type="Pfam" id="PF04266">
    <property type="entry name" value="ASCH"/>
    <property type="match status" value="1"/>
</dbReference>
<gene>
    <name evidence="2" type="ORF">FEE95_07245</name>
</gene>
<sequence length="183" mass="20832">MKHIFIILFLILASCKSEPKTEVKTGNGIDQSVSELWESYTSSNPELKTEKIPEAWFFHNNREDANRLAALVVKGKKKASSGLYAWYKEANADLPKVGTKHIITDFDGKAQAIIEIKKVDTIPFNKISEAFAEMDMGTNIKPLKKWKKAHWDFFSSALQESGEKPTEEMLIVCESFETIWTEK</sequence>
<dbReference type="InterPro" id="IPR009326">
    <property type="entry name" value="DUF984"/>
</dbReference>
<name>A0A5S3PW46_9FLAO</name>
<organism evidence="2 3">
    <name type="scientific">Maribacter algarum</name>
    <name type="common">ex Zhang et al. 2020</name>
    <dbReference type="NCBI Taxonomy" id="2578118"/>
    <lineage>
        <taxon>Bacteria</taxon>
        <taxon>Pseudomonadati</taxon>
        <taxon>Bacteroidota</taxon>
        <taxon>Flavobacteriia</taxon>
        <taxon>Flavobacteriales</taxon>
        <taxon>Flavobacteriaceae</taxon>
        <taxon>Maribacter</taxon>
    </lineage>
</organism>